<proteinExistence type="predicted"/>
<sequence length="76" mass="8693">QDRTQIYICTREGGFTSRRAVRPLPAKRKPNALVLTRYAAARMKQEKDVHTRFRQGSLMVVNCVTAVRISSTARCR</sequence>
<accession>A0ABD0J8G4</accession>
<feature type="non-terminal residue" evidence="1">
    <location>
        <position position="1"/>
    </location>
</feature>
<reference evidence="1 2" key="1">
    <citation type="journal article" date="2023" name="Sci. Data">
        <title>Genome assembly of the Korean intertidal mud-creeper Batillaria attramentaria.</title>
        <authorList>
            <person name="Patra A.K."/>
            <person name="Ho P.T."/>
            <person name="Jun S."/>
            <person name="Lee S.J."/>
            <person name="Kim Y."/>
            <person name="Won Y.J."/>
        </authorList>
    </citation>
    <scope>NUCLEOTIDE SEQUENCE [LARGE SCALE GENOMIC DNA]</scope>
    <source>
        <strain evidence="1">Wonlab-2016</strain>
    </source>
</reference>
<comment type="caution">
    <text evidence="1">The sequence shown here is derived from an EMBL/GenBank/DDBJ whole genome shotgun (WGS) entry which is preliminary data.</text>
</comment>
<gene>
    <name evidence="1" type="ORF">BaRGS_00037532</name>
</gene>
<dbReference type="Proteomes" id="UP001519460">
    <property type="component" value="Unassembled WGS sequence"/>
</dbReference>
<evidence type="ECO:0000313" key="2">
    <source>
        <dbReference type="Proteomes" id="UP001519460"/>
    </source>
</evidence>
<name>A0ABD0J8G4_9CAEN</name>
<protein>
    <submittedName>
        <fullName evidence="1">Uncharacterized protein</fullName>
    </submittedName>
</protein>
<evidence type="ECO:0000313" key="1">
    <source>
        <dbReference type="EMBL" id="KAK7465922.1"/>
    </source>
</evidence>
<keyword evidence="2" id="KW-1185">Reference proteome</keyword>
<dbReference type="AlphaFoldDB" id="A0ABD0J8G4"/>
<dbReference type="EMBL" id="JACVVK020000565">
    <property type="protein sequence ID" value="KAK7465922.1"/>
    <property type="molecule type" value="Genomic_DNA"/>
</dbReference>
<organism evidence="1 2">
    <name type="scientific">Batillaria attramentaria</name>
    <dbReference type="NCBI Taxonomy" id="370345"/>
    <lineage>
        <taxon>Eukaryota</taxon>
        <taxon>Metazoa</taxon>
        <taxon>Spiralia</taxon>
        <taxon>Lophotrochozoa</taxon>
        <taxon>Mollusca</taxon>
        <taxon>Gastropoda</taxon>
        <taxon>Caenogastropoda</taxon>
        <taxon>Sorbeoconcha</taxon>
        <taxon>Cerithioidea</taxon>
        <taxon>Batillariidae</taxon>
        <taxon>Batillaria</taxon>
    </lineage>
</organism>